<dbReference type="Pfam" id="PF00532">
    <property type="entry name" value="Peripla_BP_1"/>
    <property type="match status" value="1"/>
</dbReference>
<dbReference type="EMBL" id="VKLW01000010">
    <property type="protein sequence ID" value="TYK34026.1"/>
    <property type="molecule type" value="Genomic_DNA"/>
</dbReference>
<dbReference type="SMART" id="SM00354">
    <property type="entry name" value="HTH_LACI"/>
    <property type="match status" value="1"/>
</dbReference>
<dbReference type="SUPFAM" id="SSF47413">
    <property type="entry name" value="lambda repressor-like DNA-binding domains"/>
    <property type="match status" value="1"/>
</dbReference>
<evidence type="ECO:0000256" key="3">
    <source>
        <dbReference type="ARBA" id="ARBA00023163"/>
    </source>
</evidence>
<dbReference type="SUPFAM" id="SSF53822">
    <property type="entry name" value="Periplasmic binding protein-like I"/>
    <property type="match status" value="1"/>
</dbReference>
<proteinExistence type="predicted"/>
<comment type="caution">
    <text evidence="5">The sequence shown here is derived from an EMBL/GenBank/DDBJ whole genome shotgun (WGS) entry which is preliminary data.</text>
</comment>
<protein>
    <submittedName>
        <fullName evidence="5">LacI family transcriptional regulator</fullName>
    </submittedName>
</protein>
<dbReference type="GO" id="GO:0000976">
    <property type="term" value="F:transcription cis-regulatory region binding"/>
    <property type="evidence" value="ECO:0007669"/>
    <property type="project" value="TreeGrafter"/>
</dbReference>
<dbReference type="Gene3D" id="3.40.50.2300">
    <property type="match status" value="2"/>
</dbReference>
<dbReference type="InterPro" id="IPR028082">
    <property type="entry name" value="Peripla_BP_I"/>
</dbReference>
<dbReference type="PANTHER" id="PTHR30146:SF109">
    <property type="entry name" value="HTH-TYPE TRANSCRIPTIONAL REGULATOR GALS"/>
    <property type="match status" value="1"/>
</dbReference>
<dbReference type="InterPro" id="IPR001761">
    <property type="entry name" value="Peripla_BP/Lac1_sug-bd_dom"/>
</dbReference>
<accession>A0A5D3F1T0</accession>
<name>A0A5D3F1T0_9BACE</name>
<keyword evidence="2" id="KW-0238">DNA-binding</keyword>
<dbReference type="Pfam" id="PF00356">
    <property type="entry name" value="LacI"/>
    <property type="match status" value="1"/>
</dbReference>
<reference evidence="5 6" key="1">
    <citation type="submission" date="2019-07" db="EMBL/GenBank/DDBJ databases">
        <title>Draft Genome Sequences of Bacteroides pyogenes Strains Isolated from the Uterus Holstein Dairy Cows with Metritis.</title>
        <authorList>
            <person name="Cunha F."/>
            <person name="Galvao K.N."/>
            <person name="Jeon S.J."/>
            <person name="Jeong K.C."/>
        </authorList>
    </citation>
    <scope>NUCLEOTIDE SEQUENCE [LARGE SCALE GENOMIC DNA]</scope>
    <source>
        <strain evidence="5 6">KG-31</strain>
    </source>
</reference>
<keyword evidence="3" id="KW-0804">Transcription</keyword>
<evidence type="ECO:0000313" key="6">
    <source>
        <dbReference type="Proteomes" id="UP000324383"/>
    </source>
</evidence>
<evidence type="ECO:0000256" key="1">
    <source>
        <dbReference type="ARBA" id="ARBA00023015"/>
    </source>
</evidence>
<keyword evidence="1" id="KW-0805">Transcription regulation</keyword>
<dbReference type="CDD" id="cd06267">
    <property type="entry name" value="PBP1_LacI_sugar_binding-like"/>
    <property type="match status" value="1"/>
</dbReference>
<evidence type="ECO:0000259" key="4">
    <source>
        <dbReference type="PROSITE" id="PS50932"/>
    </source>
</evidence>
<feature type="domain" description="HTH lacI-type" evidence="4">
    <location>
        <begin position="4"/>
        <end position="59"/>
    </location>
</feature>
<dbReference type="Proteomes" id="UP000324383">
    <property type="component" value="Unassembled WGS sequence"/>
</dbReference>
<dbReference type="RefSeq" id="WP_148726665.1">
    <property type="nucleotide sequence ID" value="NZ_CP197398.1"/>
</dbReference>
<dbReference type="InterPro" id="IPR010982">
    <property type="entry name" value="Lambda_DNA-bd_dom_sf"/>
</dbReference>
<dbReference type="Gene3D" id="1.10.260.40">
    <property type="entry name" value="lambda repressor-like DNA-binding domains"/>
    <property type="match status" value="1"/>
</dbReference>
<dbReference type="PROSITE" id="PS50932">
    <property type="entry name" value="HTH_LACI_2"/>
    <property type="match status" value="1"/>
</dbReference>
<dbReference type="GO" id="GO:0003700">
    <property type="term" value="F:DNA-binding transcription factor activity"/>
    <property type="evidence" value="ECO:0007669"/>
    <property type="project" value="TreeGrafter"/>
</dbReference>
<dbReference type="InterPro" id="IPR000843">
    <property type="entry name" value="HTH_LacI"/>
</dbReference>
<dbReference type="PANTHER" id="PTHR30146">
    <property type="entry name" value="LACI-RELATED TRANSCRIPTIONAL REPRESSOR"/>
    <property type="match status" value="1"/>
</dbReference>
<organism evidence="5 6">
    <name type="scientific">Bacteroides pyogenes</name>
    <dbReference type="NCBI Taxonomy" id="310300"/>
    <lineage>
        <taxon>Bacteria</taxon>
        <taxon>Pseudomonadati</taxon>
        <taxon>Bacteroidota</taxon>
        <taxon>Bacteroidia</taxon>
        <taxon>Bacteroidales</taxon>
        <taxon>Bacteroidaceae</taxon>
        <taxon>Bacteroides</taxon>
    </lineage>
</organism>
<evidence type="ECO:0000313" key="5">
    <source>
        <dbReference type="EMBL" id="TYK34026.1"/>
    </source>
</evidence>
<evidence type="ECO:0000256" key="2">
    <source>
        <dbReference type="ARBA" id="ARBA00023125"/>
    </source>
</evidence>
<keyword evidence="6" id="KW-1185">Reference proteome</keyword>
<dbReference type="CDD" id="cd01392">
    <property type="entry name" value="HTH_LacI"/>
    <property type="match status" value="1"/>
</dbReference>
<gene>
    <name evidence="5" type="ORF">FNJ60_05720</name>
</gene>
<dbReference type="AlphaFoldDB" id="A0A5D3F1T0"/>
<sequence length="338" mass="38469">MKYTTIIDIAKELGISKSTVSRALRGDDYNVSKETRQKILETANRLGYKRNELAVNLRMQSTRTIGIVVPEMITPFYMKFITHAQEILNKAGYRVTLAQSHEDPEAERLNLQMMEDYRVEGILISVCHDKKNREFYQNFLDKGIPLVFFDRTVEDISAPKVKINDYIKAFFMVEHLIRNGKKHIIHLAGPSYIQNAKERKKGYKDALEKFRLPCPPEYIVDAGVNFTDGKQAVEALIKKGIPFDAIFCFTEMSALGAKSCLQRYNYHIPEEVAICCISGTELCMLVHPSVTTVEQPVMLMAEEASRLIMEKIENFSVADETVILEAEMVVRGSTLPLT</sequence>